<dbReference type="InterPro" id="IPR002298">
    <property type="entry name" value="DNA_polymerase_A"/>
</dbReference>
<dbReference type="GO" id="GO:0006261">
    <property type="term" value="P:DNA-templated DNA replication"/>
    <property type="evidence" value="ECO:0007669"/>
    <property type="project" value="InterPro"/>
</dbReference>
<dbReference type="GO" id="GO:0006302">
    <property type="term" value="P:double-strand break repair"/>
    <property type="evidence" value="ECO:0007669"/>
    <property type="project" value="TreeGrafter"/>
</dbReference>
<name>A0A5P8PR38_9CAUD</name>
<dbReference type="InterPro" id="IPR036397">
    <property type="entry name" value="RNaseH_sf"/>
</dbReference>
<reference evidence="4 5" key="1">
    <citation type="submission" date="2019-09" db="EMBL/GenBank/DDBJ databases">
        <title>The characteristics and genome analysis of VB_ApiP_XC38, a novel N4-like phage Infecting Acinetobacter pittii.</title>
        <authorList>
            <person name="Cheng M."/>
        </authorList>
    </citation>
    <scope>NUCLEOTIDE SEQUENCE [LARGE SCALE GENOMIC DNA]</scope>
</reference>
<evidence type="ECO:0000256" key="2">
    <source>
        <dbReference type="ARBA" id="ARBA00023109"/>
    </source>
</evidence>
<dbReference type="InterPro" id="IPR012337">
    <property type="entry name" value="RNaseH-like_sf"/>
</dbReference>
<dbReference type="SUPFAM" id="SSF56672">
    <property type="entry name" value="DNA/RNA polymerases"/>
    <property type="match status" value="1"/>
</dbReference>
<evidence type="ECO:0000259" key="3">
    <source>
        <dbReference type="SMART" id="SM00482"/>
    </source>
</evidence>
<dbReference type="GO" id="GO:0003677">
    <property type="term" value="F:DNA binding"/>
    <property type="evidence" value="ECO:0007669"/>
    <property type="project" value="InterPro"/>
</dbReference>
<keyword evidence="1" id="KW-0235">DNA replication</keyword>
<dbReference type="GO" id="GO:0039693">
    <property type="term" value="P:viral DNA genome replication"/>
    <property type="evidence" value="ECO:0007669"/>
    <property type="project" value="UniProtKB-KW"/>
</dbReference>
<evidence type="ECO:0000256" key="1">
    <source>
        <dbReference type="ARBA" id="ARBA00022705"/>
    </source>
</evidence>
<dbReference type="InterPro" id="IPR001098">
    <property type="entry name" value="DNA-dir_DNA_pol_A_palm_dom"/>
</dbReference>
<dbReference type="Gene3D" id="1.10.150.20">
    <property type="entry name" value="5' to 3' exonuclease, C-terminal subdomain"/>
    <property type="match status" value="1"/>
</dbReference>
<evidence type="ECO:0000313" key="4">
    <source>
        <dbReference type="EMBL" id="QFR59742.1"/>
    </source>
</evidence>
<dbReference type="PRINTS" id="PR00868">
    <property type="entry name" value="DNAPOLI"/>
</dbReference>
<proteinExistence type="predicted"/>
<dbReference type="InterPro" id="IPR043502">
    <property type="entry name" value="DNA/RNA_pol_sf"/>
</dbReference>
<dbReference type="Gene3D" id="3.30.70.370">
    <property type="match status" value="1"/>
</dbReference>
<dbReference type="EMBL" id="MN508356">
    <property type="protein sequence ID" value="QFR59742.1"/>
    <property type="molecule type" value="Genomic_DNA"/>
</dbReference>
<keyword evidence="5" id="KW-1185">Reference proteome</keyword>
<dbReference type="Proteomes" id="UP000326537">
    <property type="component" value="Segment"/>
</dbReference>
<organism evidence="4 5">
    <name type="scientific">Acinetobacter phage VB_ApiP_XC38</name>
    <dbReference type="NCBI Taxonomy" id="2655002"/>
    <lineage>
        <taxon>Viruses</taxon>
        <taxon>Duplodnaviria</taxon>
        <taxon>Heunggongvirae</taxon>
        <taxon>Uroviricota</taxon>
        <taxon>Caudoviricetes</taxon>
        <taxon>Schitoviridae</taxon>
        <taxon>Exceevirus</taxon>
        <taxon>Exceevirus Xc38</taxon>
    </lineage>
</organism>
<protein>
    <submittedName>
        <fullName evidence="4">DNA polymerase</fullName>
    </submittedName>
</protein>
<dbReference type="InterPro" id="IPR002562">
    <property type="entry name" value="3'-5'_exonuclease_dom"/>
</dbReference>
<dbReference type="GO" id="GO:0003887">
    <property type="term" value="F:DNA-directed DNA polymerase activity"/>
    <property type="evidence" value="ECO:0007669"/>
    <property type="project" value="InterPro"/>
</dbReference>
<dbReference type="SUPFAM" id="SSF53098">
    <property type="entry name" value="Ribonuclease H-like"/>
    <property type="match status" value="1"/>
</dbReference>
<sequence>MKTLKFVDGDPNPKIGILIKESAFREGKLVQHYVNPMVDAGIPREEIVAFSLEYLKSNKAPASLIKDYLGTWLEQFKAAGVKYLFCADSAYFKVLAKTPKADTNLGYVLPCGIPGYEDMFVVYSLGYGALIHNPNQQEKIDLSIEAVTTHYHGAYVEIGADIIREERYPNSLSGIKKELAYLHNQPQLVVDIETFSLNLRDAGLGTIAFADSIDSGCAFFVEYTPVQPENGFHGVRGEAPRTKELLRKFFEGYRGKLIAHNATFDFKCLVHALWMKHPLDYEGMLKGIEVLTRCFDDTKIIAYLSLNSTARESYGLKSLAHKFAGNWAEDDIKDIRRIPPDRLLRYNLVDCLSTWYVHQTYYPIMVEENQEEIYLNLMIPSAVLIIQIECHGMPLIPERVQEVKAQLESECKELIDIMEANAYVKEATNRIQLSEMMKTNAKLKTKQHPREKFNDPINYNSGQQLAILLYDVMEMPVLEYTKEGDRATGEKIIKSLTKHTGDEEKLEVLNALRKYSKIAKILSAFIPAFEDAWLKADGRAYLHGSFNIGGTKSGRLSGSEPNLQQIPASGPLGKLIKTCFAGPVGKIFCGADFASLEDRISALLTKDPNKLKVYTDGYDGHCLRAFSYFGHKMTGIDPTSVESINSIEKKYPDERQDSKAPTFLLTYGGTYHGLIKNCGFSEEVAKQIEALYHELYEHSDKFIANRIQKEAVEQGFVILAFGLKLRTPLLKKTVLGNSYTTYEAQAEARTAGNAMGQSYGLLNNRAAVAFMKKVWASPYKYRIMPVALIHDAIYLVIEDDLEVVEFANKHLTKEMEWQGLPEIWHDEVKLGGDLDLFHPNWSHGITLPRTANKVELCNVVDTAMAKYYAKLKEAA</sequence>
<dbReference type="PANTHER" id="PTHR10133">
    <property type="entry name" value="DNA POLYMERASE I"/>
    <property type="match status" value="1"/>
</dbReference>
<dbReference type="Pfam" id="PF00476">
    <property type="entry name" value="DNA_pol_A"/>
    <property type="match status" value="1"/>
</dbReference>
<dbReference type="GO" id="GO:0008408">
    <property type="term" value="F:3'-5' exonuclease activity"/>
    <property type="evidence" value="ECO:0007669"/>
    <property type="project" value="InterPro"/>
</dbReference>
<dbReference type="SMART" id="SM00482">
    <property type="entry name" value="POLAc"/>
    <property type="match status" value="1"/>
</dbReference>
<dbReference type="Pfam" id="PF01612">
    <property type="entry name" value="DNA_pol_A_exo1"/>
    <property type="match status" value="1"/>
</dbReference>
<dbReference type="PANTHER" id="PTHR10133:SF27">
    <property type="entry name" value="DNA POLYMERASE NU"/>
    <property type="match status" value="1"/>
</dbReference>
<feature type="domain" description="DNA-directed DNA polymerase family A palm" evidence="3">
    <location>
        <begin position="573"/>
        <end position="800"/>
    </location>
</feature>
<dbReference type="Gene3D" id="3.30.420.10">
    <property type="entry name" value="Ribonuclease H-like superfamily/Ribonuclease H"/>
    <property type="match status" value="1"/>
</dbReference>
<evidence type="ECO:0000313" key="5">
    <source>
        <dbReference type="Proteomes" id="UP000326537"/>
    </source>
</evidence>
<dbReference type="Gene3D" id="1.20.1060.10">
    <property type="entry name" value="Taq DNA Polymerase, Chain T, domain 4"/>
    <property type="match status" value="1"/>
</dbReference>
<gene>
    <name evidence="4" type="ORF">VBApiPXC38_55</name>
</gene>
<accession>A0A5P8PR38</accession>
<keyword evidence="2" id="KW-1194">Viral DNA replication</keyword>